<feature type="region of interest" description="Disordered" evidence="1">
    <location>
        <begin position="2485"/>
        <end position="2510"/>
    </location>
</feature>
<dbReference type="Pfam" id="PF00443">
    <property type="entry name" value="UCH"/>
    <property type="match status" value="1"/>
</dbReference>
<dbReference type="InterPro" id="IPR001394">
    <property type="entry name" value="Peptidase_C19_UCH"/>
</dbReference>
<dbReference type="GO" id="GO:0005829">
    <property type="term" value="C:cytosol"/>
    <property type="evidence" value="ECO:0007669"/>
    <property type="project" value="TreeGrafter"/>
</dbReference>
<dbReference type="PANTHER" id="PTHR24006">
    <property type="entry name" value="UBIQUITIN CARBOXYL-TERMINAL HYDROLASE"/>
    <property type="match status" value="1"/>
</dbReference>
<keyword evidence="4" id="KW-1185">Reference proteome</keyword>
<dbReference type="GO" id="GO:0005634">
    <property type="term" value="C:nucleus"/>
    <property type="evidence" value="ECO:0007669"/>
    <property type="project" value="TreeGrafter"/>
</dbReference>
<dbReference type="Gene3D" id="3.90.70.10">
    <property type="entry name" value="Cysteine proteinases"/>
    <property type="match status" value="1"/>
</dbReference>
<dbReference type="SUPFAM" id="SSF54001">
    <property type="entry name" value="Cysteine proteinases"/>
    <property type="match status" value="1"/>
</dbReference>
<dbReference type="InterPro" id="IPR021905">
    <property type="entry name" value="DUF3517"/>
</dbReference>
<dbReference type="PROSITE" id="PS50235">
    <property type="entry name" value="USP_3"/>
    <property type="match status" value="1"/>
</dbReference>
<dbReference type="GO" id="GO:0016579">
    <property type="term" value="P:protein deubiquitination"/>
    <property type="evidence" value="ECO:0007669"/>
    <property type="project" value="InterPro"/>
</dbReference>
<accession>A0A6A6HCU4</accession>
<dbReference type="PANTHER" id="PTHR24006:SF827">
    <property type="entry name" value="UBIQUITIN CARBOXYL-TERMINAL HYDROLASE 34"/>
    <property type="match status" value="1"/>
</dbReference>
<feature type="region of interest" description="Disordered" evidence="1">
    <location>
        <begin position="2618"/>
        <end position="2644"/>
    </location>
</feature>
<dbReference type="InterPro" id="IPR018200">
    <property type="entry name" value="USP_CS"/>
</dbReference>
<feature type="region of interest" description="Disordered" evidence="1">
    <location>
        <begin position="1039"/>
        <end position="1060"/>
    </location>
</feature>
<dbReference type="Pfam" id="PF12030">
    <property type="entry name" value="DUF3517"/>
    <property type="match status" value="1"/>
</dbReference>
<feature type="compositionally biased region" description="Polar residues" evidence="1">
    <location>
        <begin position="1045"/>
        <end position="1059"/>
    </location>
</feature>
<dbReference type="EMBL" id="ML991789">
    <property type="protein sequence ID" value="KAF2235812.1"/>
    <property type="molecule type" value="Genomic_DNA"/>
</dbReference>
<gene>
    <name evidence="3" type="ORF">EV356DRAFT_575614</name>
</gene>
<reference evidence="3" key="1">
    <citation type="journal article" date="2020" name="Stud. Mycol.">
        <title>101 Dothideomycetes genomes: a test case for predicting lifestyles and emergence of pathogens.</title>
        <authorList>
            <person name="Haridas S."/>
            <person name="Albert R."/>
            <person name="Binder M."/>
            <person name="Bloem J."/>
            <person name="Labutti K."/>
            <person name="Salamov A."/>
            <person name="Andreopoulos B."/>
            <person name="Baker S."/>
            <person name="Barry K."/>
            <person name="Bills G."/>
            <person name="Bluhm B."/>
            <person name="Cannon C."/>
            <person name="Castanera R."/>
            <person name="Culley D."/>
            <person name="Daum C."/>
            <person name="Ezra D."/>
            <person name="Gonzalez J."/>
            <person name="Henrissat B."/>
            <person name="Kuo A."/>
            <person name="Liang C."/>
            <person name="Lipzen A."/>
            <person name="Lutzoni F."/>
            <person name="Magnuson J."/>
            <person name="Mondo S."/>
            <person name="Nolan M."/>
            <person name="Ohm R."/>
            <person name="Pangilinan J."/>
            <person name="Park H.-J."/>
            <person name="Ramirez L."/>
            <person name="Alfaro M."/>
            <person name="Sun H."/>
            <person name="Tritt A."/>
            <person name="Yoshinaga Y."/>
            <person name="Zwiers L.-H."/>
            <person name="Turgeon B."/>
            <person name="Goodwin S."/>
            <person name="Spatafora J."/>
            <person name="Crous P."/>
            <person name="Grigoriev I."/>
        </authorList>
    </citation>
    <scope>NUCLEOTIDE SEQUENCE</scope>
    <source>
        <strain evidence="3">Tuck. ex Michener</strain>
    </source>
</reference>
<dbReference type="GO" id="GO:0004843">
    <property type="term" value="F:cysteine-type deubiquitinase activity"/>
    <property type="evidence" value="ECO:0007669"/>
    <property type="project" value="InterPro"/>
</dbReference>
<dbReference type="PROSITE" id="PS00973">
    <property type="entry name" value="USP_2"/>
    <property type="match status" value="1"/>
</dbReference>
<feature type="domain" description="USP" evidence="2">
    <location>
        <begin position="1616"/>
        <end position="1941"/>
    </location>
</feature>
<evidence type="ECO:0000256" key="1">
    <source>
        <dbReference type="SAM" id="MobiDB-lite"/>
    </source>
</evidence>
<dbReference type="InterPro" id="IPR028889">
    <property type="entry name" value="USP"/>
</dbReference>
<protein>
    <recommendedName>
        <fullName evidence="2">USP domain-containing protein</fullName>
    </recommendedName>
</protein>
<name>A0A6A6HCU4_VIRVR</name>
<dbReference type="OrthoDB" id="420187at2759"/>
<evidence type="ECO:0000313" key="4">
    <source>
        <dbReference type="Proteomes" id="UP000800092"/>
    </source>
</evidence>
<feature type="compositionally biased region" description="Low complexity" evidence="1">
    <location>
        <begin position="10"/>
        <end position="25"/>
    </location>
</feature>
<proteinExistence type="predicted"/>
<feature type="region of interest" description="Disordered" evidence="1">
    <location>
        <begin position="1"/>
        <end position="140"/>
    </location>
</feature>
<evidence type="ECO:0000259" key="2">
    <source>
        <dbReference type="PROSITE" id="PS50235"/>
    </source>
</evidence>
<dbReference type="Proteomes" id="UP000800092">
    <property type="component" value="Unassembled WGS sequence"/>
</dbReference>
<organism evidence="3 4">
    <name type="scientific">Viridothelium virens</name>
    <name type="common">Speckled blister lichen</name>
    <name type="synonym">Trypethelium virens</name>
    <dbReference type="NCBI Taxonomy" id="1048519"/>
    <lineage>
        <taxon>Eukaryota</taxon>
        <taxon>Fungi</taxon>
        <taxon>Dikarya</taxon>
        <taxon>Ascomycota</taxon>
        <taxon>Pezizomycotina</taxon>
        <taxon>Dothideomycetes</taxon>
        <taxon>Dothideomycetes incertae sedis</taxon>
        <taxon>Trypetheliales</taxon>
        <taxon>Trypetheliaceae</taxon>
        <taxon>Viridothelium</taxon>
    </lineage>
</organism>
<sequence length="2644" mass="297360">MASSNAPDRSLCAAAPSSPSRAGADSMEDRDLSHCRKRPRLDSGSRTMSADRAISSPTQAICDKDAPSSAHGSKLPPSPPSTVETPADARVHSPNQNSAQTAVVPCPPNIENTLHTPAQPSPSPSPMQIVNEDDRETPETMQLGSHIDLTAESPLIEEVLDDSDDAIHTRTDSILTFEEDAVLELLQTFPISSSRGGPIQATLGLAEHCLKARSLDYASIEQLERWLSRHLRHSRNDKAEWMHLYSSTWELWRNLATVMLHLLSRQLPFDTRWTRQHVGTLLANLFSRLAVIFSRLISLDIQNVSSVSPRASRPPSILSVPYLVAFNHAFRPRKEDISFYKGSMYTMQMPLDPGEATLWTSLPDQSIILEAAHAFVEPEADGAQYLVHLASTLLGPMYHFTNLRDPLKYSLSIIQHLVSIGVVSNRQGEEEVMQRRDSWVSLASHAYHMFESISKELHASVEKPARSPSLDAEFSKELIRYVEYLPCGLARLDPHLCKSMFNKFIQPTQMPDDFDRDLLQCIWVIKLLKCFLCKGRMDMRITGVEMMHHELVSIWHRYDMDPSCDSLKCVARTLLEEQILDYLVGPDSHPQLISRCSNVVGFLAVTDFYTTAHTELIWNVISGHQDYRIAAATLLMLRNMLSYLSLPQLHHICAKLQLSAVERFGVESRRLVDSLLICVREKLETGGGEAASKASVPSFLGLRILREALSPPAVEVGDMAGFGLDTFTFVYCRIARSEDRCQILQNCIEDVNVGSATSAGSAQALIQAITGEYSVEALTYLTEHLNASLVVIERICRLIKSEERVPSDELFGYNFNSHIELFHYLVLDRPESVPTDLDDIIWNHLVGCAALNNDFRDRGWECFRLIAEKASRPSSFIDRGLIHQLPRLSPETFTPSSYRFLEAAANYESRFHSQEDTQQSDSVHVPLRDQLWNCILTVPPNSIENEATNLFVTLHLLPEHAKARLRPVLELTHVSLVQKCIEQLTRACYTLESSGRSREIESAVPTAELSDGETEKAKLCIRRTLRLLTVMLQRIRANKDLSPTPARNSPKSKTPNASEPISEPILMKYQTFDGNEQSEIDALTVCGRDSLFELRQSLSDMTGFASYRLICGGQQIDLDKNRDITISESGIASRGLLMIIKKTDGQISQGSPPTAMGGSAFERELLQHVDTLYQLMDSNDDYSYFILDFLRYFKPHGMALQLVTSSSTTTADIFMSRKINKTLYLLQCLRLHLNEQIHQDTLHLSFLLHSIHLLDDACRHGALSDQSLATPQQWNLTFETILCFCEFLRALPMDIDHQNLFADPSTLIDRLFCILWDTSTAGIQSTSNQTAALVARTLQLIFQAAAYDHSIWAIFCAREDFVDVHKMLLLHDDQQVRSSVASMILSLLDPRCSPSHLTHVMAAAGYFPLLDPIVPEAMQYKTKSLEFFDMALHIFQRSRENGLLAEDSLSTFYADWSALLLSICGQPRTQLSASDGPGTIASGDHIIARDIVDKGLFGLTRLLNLCAQLHDPSSSPLDSTALVTEIFSGLLFPCVSSPNSMNEENMTECTTVEIPVLDEPTRHELHKLVLALGSDIGTVLVVIKMSLDALDMGNARESPGWQIDRSDGIRSVTGYVGITNLSNTCYMNSLLSQLFMNVNFRRFMLSARVTSPEDQPLITEAQRLFANMQDSYAKFASSADFANAITGADGESIDVAVQMDVDEFFVQLFDLWESQLLFTEDKENFRKFYRGSYVTQIRPSDCPHVSEKMENFTALQLEVRGKGSLEESLRAYVEGDVMEGENKYQCTQCEGGRYSDYAVKRTCLKEIPDSLILHLKRFDYDLVKFVRHKVNDQFEFPARIDMSPYKLDDLTNPDAPKAEDLFDLAGILVHNGTAESGHYYSFIRERSVAPSEPPTWLEFNDTSVTDFDPGLIGTSCFGGPLLQGNQGDKRFSAYMLFYERASRLDSGARIMSDGMQLTPSTKVQVPIPIRTEIAAANRYYLTRYCLFDPDFPIFLRQLVEKVRVWTGDGRGELLELEDMTMELLFKALDRIIARTKDNPMLYDTVDALVEWACTNELLAYKALAFLGEHPDIALNLTIRNSSKHRYGVQKRFETILLNLREKDPTLYGMGGIAHLPDGTSLAFQKDGAFPKFVKGLAEQLSYLGPIDRLWEDFFGLFLKLANIGDFETGLLFYYGFLGNCLCILTRDLDGAHSSKFETAIRLIHRRDKRLPPFKNLIQLIYHLLNCIDIYASSVETNEDQITSYNSKSKKFGLTKKERALLSTYQNDDCLAFIPRICEWHEWNAELGDSNLSAGLLSMLVQQLKPNARLLSEIYHTLRILVRRTSSAMIQRYVVAATAFCRVCPREDMVSEIISEISEESETAGGEAGRAYLWFFEQLGRQRNERIDATAQGKTLRQYQMPTPEETRLDQGMDGTPAERDIAESSQAGTFYNLIIGAAPSWGISLLGCDEDPTTRENTLAVLEMLIFSHDPPSLPVGDILASKRGAGVDGTKDEDSPAPNTAAKTKRGHTKANDQDIVRVQTIRKMFYCGLVSCTRAQQKQMNKRFFLPMLETLERCSQWIIKLLGTKGEQAEHLKEMEGIQAEDKCFSDEDLCNWWQKLVTIARESWIEEEIVDLSDGEEFDEDDSDIPIDDQPTDPKLDSPR</sequence>
<dbReference type="InterPro" id="IPR050164">
    <property type="entry name" value="Peptidase_C19"/>
</dbReference>
<evidence type="ECO:0000313" key="3">
    <source>
        <dbReference type="EMBL" id="KAF2235812.1"/>
    </source>
</evidence>
<dbReference type="InterPro" id="IPR038765">
    <property type="entry name" value="Papain-like_cys_pep_sf"/>
</dbReference>
<feature type="compositionally biased region" description="Acidic residues" evidence="1">
    <location>
        <begin position="2618"/>
        <end position="2635"/>
    </location>
</feature>